<keyword evidence="1" id="KW-0472">Membrane</keyword>
<gene>
    <name evidence="2" type="ORF">H7849_03060</name>
</gene>
<protein>
    <submittedName>
        <fullName evidence="2">Uncharacterized protein</fullName>
    </submittedName>
</protein>
<dbReference type="AlphaFoldDB" id="A0A7G8BKA8"/>
<name>A0A7G8BKA8_9BACT</name>
<feature type="transmembrane region" description="Helical" evidence="1">
    <location>
        <begin position="25"/>
        <end position="48"/>
    </location>
</feature>
<sequence>MSGHVCCGRKTAALRRGFWKRTSGGVVSGALLVLMPKCPMCIAAYVALATGVGVSVSTAAYLREGMVTLCVAALLYPARSVILNKVRF</sequence>
<evidence type="ECO:0000256" key="1">
    <source>
        <dbReference type="SAM" id="Phobius"/>
    </source>
</evidence>
<keyword evidence="3" id="KW-1185">Reference proteome</keyword>
<dbReference type="EMBL" id="CP060394">
    <property type="protein sequence ID" value="QNI32978.1"/>
    <property type="molecule type" value="Genomic_DNA"/>
</dbReference>
<keyword evidence="1" id="KW-0812">Transmembrane</keyword>
<feature type="transmembrane region" description="Helical" evidence="1">
    <location>
        <begin position="60"/>
        <end position="78"/>
    </location>
</feature>
<proteinExistence type="predicted"/>
<dbReference type="Proteomes" id="UP000515312">
    <property type="component" value="Chromosome"/>
</dbReference>
<evidence type="ECO:0000313" key="3">
    <source>
        <dbReference type="Proteomes" id="UP000515312"/>
    </source>
</evidence>
<dbReference type="KEGG" id="adin:H7849_03060"/>
<dbReference type="RefSeq" id="WP_186744050.1">
    <property type="nucleotide sequence ID" value="NZ_CP060394.1"/>
</dbReference>
<organism evidence="2 3">
    <name type="scientific">Alloacidobacterium dinghuense</name>
    <dbReference type="NCBI Taxonomy" id="2763107"/>
    <lineage>
        <taxon>Bacteria</taxon>
        <taxon>Pseudomonadati</taxon>
        <taxon>Acidobacteriota</taxon>
        <taxon>Terriglobia</taxon>
        <taxon>Terriglobales</taxon>
        <taxon>Acidobacteriaceae</taxon>
        <taxon>Alloacidobacterium</taxon>
    </lineage>
</organism>
<evidence type="ECO:0000313" key="2">
    <source>
        <dbReference type="EMBL" id="QNI32978.1"/>
    </source>
</evidence>
<keyword evidence="1" id="KW-1133">Transmembrane helix</keyword>
<accession>A0A7G8BKA8</accession>
<reference evidence="2 3" key="1">
    <citation type="submission" date="2020-08" db="EMBL/GenBank/DDBJ databases">
        <title>Edaphobacter telluris sp. nov. and Acidobacterium dinghuensis sp. nov., two acidobacteria isolated from forest soil.</title>
        <authorList>
            <person name="Fu J."/>
            <person name="Qiu L."/>
        </authorList>
    </citation>
    <scope>NUCLEOTIDE SEQUENCE [LARGE SCALE GENOMIC DNA]</scope>
    <source>
        <strain evidence="2">4Y35</strain>
    </source>
</reference>